<proteinExistence type="predicted"/>
<reference evidence="2" key="1">
    <citation type="submission" date="2020-10" db="EMBL/GenBank/DDBJ databases">
        <title>Taxonomic study of unclassified bacteria belonging to the class Ktedonobacteria.</title>
        <authorList>
            <person name="Yabe S."/>
            <person name="Wang C.M."/>
            <person name="Zheng Y."/>
            <person name="Sakai Y."/>
            <person name="Cavaletti L."/>
            <person name="Monciardini P."/>
            <person name="Donadio S."/>
        </authorList>
    </citation>
    <scope>NUCLEOTIDE SEQUENCE</scope>
    <source>
        <strain evidence="2">ID150040</strain>
    </source>
</reference>
<evidence type="ECO:0000313" key="2">
    <source>
        <dbReference type="EMBL" id="GHO94595.1"/>
    </source>
</evidence>
<feature type="region of interest" description="Disordered" evidence="1">
    <location>
        <begin position="151"/>
        <end position="174"/>
    </location>
</feature>
<dbReference type="AlphaFoldDB" id="A0A8J3ILE5"/>
<evidence type="ECO:0008006" key="4">
    <source>
        <dbReference type="Google" id="ProtNLM"/>
    </source>
</evidence>
<gene>
    <name evidence="2" type="ORF">KSF_046430</name>
</gene>
<sequence length="351" mass="38295">MGFPASAQATLFPKKPEESTLVRTLYDCPDVPVGKTGCCCRVVVATHPAGSKKSRIGQTRKGVVYELFFTQLPQDGFTASDVVALYLHRGAFEPMLSDEDEELDPDRWCSHSSWGQEAWQIVAQWTWNVRLELGHQLAPEPLRTTEFAPALPPLHEHAPTPPTSPLASGYAPPATATSWKADHFTGADFPLQPDGTLRCPAGSALLPHEYRREADESLRVVYGASIRACRPCPLREQCQWNGSATTKPRQVSILLHPLSVGAAPLRLRGTGIGDTSSMPVCVCIASTWRSRWNRPSLDQLLLPHRRSLVLSGRIPACYGRSGSLAMPEHIRLVNSPSSCSTSRSALRAGSA</sequence>
<keyword evidence="3" id="KW-1185">Reference proteome</keyword>
<name>A0A8J3ILE5_9CHLR</name>
<evidence type="ECO:0000256" key="1">
    <source>
        <dbReference type="SAM" id="MobiDB-lite"/>
    </source>
</evidence>
<dbReference type="Proteomes" id="UP000597444">
    <property type="component" value="Unassembled WGS sequence"/>
</dbReference>
<accession>A0A8J3ILE5</accession>
<evidence type="ECO:0000313" key="3">
    <source>
        <dbReference type="Proteomes" id="UP000597444"/>
    </source>
</evidence>
<protein>
    <recommendedName>
        <fullName evidence="4">Transposase DDE domain-containing protein</fullName>
    </recommendedName>
</protein>
<dbReference type="RefSeq" id="WP_236064971.1">
    <property type="nucleotide sequence ID" value="NZ_BNJK01000001.1"/>
</dbReference>
<comment type="caution">
    <text evidence="2">The sequence shown here is derived from an EMBL/GenBank/DDBJ whole genome shotgun (WGS) entry which is preliminary data.</text>
</comment>
<organism evidence="2 3">
    <name type="scientific">Reticulibacter mediterranei</name>
    <dbReference type="NCBI Taxonomy" id="2778369"/>
    <lineage>
        <taxon>Bacteria</taxon>
        <taxon>Bacillati</taxon>
        <taxon>Chloroflexota</taxon>
        <taxon>Ktedonobacteria</taxon>
        <taxon>Ktedonobacterales</taxon>
        <taxon>Reticulibacteraceae</taxon>
        <taxon>Reticulibacter</taxon>
    </lineage>
</organism>
<dbReference type="EMBL" id="BNJK01000001">
    <property type="protein sequence ID" value="GHO94595.1"/>
    <property type="molecule type" value="Genomic_DNA"/>
</dbReference>